<reference evidence="2" key="1">
    <citation type="submission" date="2016-11" db="UniProtKB">
        <authorList>
            <consortium name="WormBaseParasite"/>
        </authorList>
    </citation>
    <scope>IDENTIFICATION</scope>
</reference>
<accession>A0A1I7WV76</accession>
<name>A0A1I7WV76_HETBA</name>
<dbReference type="WBParaSite" id="Hba_09103">
    <property type="protein sequence ID" value="Hba_09103"/>
    <property type="gene ID" value="Hba_09103"/>
</dbReference>
<evidence type="ECO:0000313" key="1">
    <source>
        <dbReference type="Proteomes" id="UP000095283"/>
    </source>
</evidence>
<proteinExistence type="predicted"/>
<evidence type="ECO:0000313" key="2">
    <source>
        <dbReference type="WBParaSite" id="Hba_09103"/>
    </source>
</evidence>
<sequence length="180" mass="20649">MHSLSTHKNTLLLPKILITKIPWVRERLQHFPTLEKSIGSITAQVNVPLHHNVAVQVMWIHETAGSANAPASLLETYVINSRKVVVYNSLNIHVICFTNCCTQAVNQWNTLKGQAGDPNSYSSSRTPTDCYWHISLITVFKRWKWLKSLKIMKRLKLYSRNYKSKEISYEICTINVTKAP</sequence>
<protein>
    <submittedName>
        <fullName evidence="2">N-acetylmuramoyl-L-alanine amidase</fullName>
    </submittedName>
</protein>
<dbReference type="AlphaFoldDB" id="A0A1I7WV76"/>
<keyword evidence="1" id="KW-1185">Reference proteome</keyword>
<organism evidence="1 2">
    <name type="scientific">Heterorhabditis bacteriophora</name>
    <name type="common">Entomopathogenic nematode worm</name>
    <dbReference type="NCBI Taxonomy" id="37862"/>
    <lineage>
        <taxon>Eukaryota</taxon>
        <taxon>Metazoa</taxon>
        <taxon>Ecdysozoa</taxon>
        <taxon>Nematoda</taxon>
        <taxon>Chromadorea</taxon>
        <taxon>Rhabditida</taxon>
        <taxon>Rhabditina</taxon>
        <taxon>Rhabditomorpha</taxon>
        <taxon>Strongyloidea</taxon>
        <taxon>Heterorhabditidae</taxon>
        <taxon>Heterorhabditis</taxon>
    </lineage>
</organism>
<dbReference type="Proteomes" id="UP000095283">
    <property type="component" value="Unplaced"/>
</dbReference>